<organism evidence="1">
    <name type="scientific">Rhizophora mucronata</name>
    <name type="common">Asiatic mangrove</name>
    <dbReference type="NCBI Taxonomy" id="61149"/>
    <lineage>
        <taxon>Eukaryota</taxon>
        <taxon>Viridiplantae</taxon>
        <taxon>Streptophyta</taxon>
        <taxon>Embryophyta</taxon>
        <taxon>Tracheophyta</taxon>
        <taxon>Spermatophyta</taxon>
        <taxon>Magnoliopsida</taxon>
        <taxon>eudicotyledons</taxon>
        <taxon>Gunneridae</taxon>
        <taxon>Pentapetalae</taxon>
        <taxon>rosids</taxon>
        <taxon>fabids</taxon>
        <taxon>Malpighiales</taxon>
        <taxon>Rhizophoraceae</taxon>
        <taxon>Rhizophora</taxon>
    </lineage>
</organism>
<protein>
    <submittedName>
        <fullName evidence="1">Uncharacterized protein</fullName>
    </submittedName>
</protein>
<proteinExistence type="predicted"/>
<dbReference type="EMBL" id="GGEC01093777">
    <property type="protein sequence ID" value="MBX74261.1"/>
    <property type="molecule type" value="Transcribed_RNA"/>
</dbReference>
<sequence length="58" mass="6350">MKDVVAMLKEIRHIEALRPEADISKEGLIAIRSPSPPNRIVVSQGSSHCSFAFSDDSI</sequence>
<dbReference type="AlphaFoldDB" id="A0A2P2R4Y0"/>
<accession>A0A2P2R4Y0</accession>
<reference evidence="1" key="1">
    <citation type="submission" date="2018-02" db="EMBL/GenBank/DDBJ databases">
        <title>Rhizophora mucronata_Transcriptome.</title>
        <authorList>
            <person name="Meera S.P."/>
            <person name="Sreeshan A."/>
            <person name="Augustine A."/>
        </authorList>
    </citation>
    <scope>NUCLEOTIDE SEQUENCE</scope>
    <source>
        <tissue evidence="1">Leaf</tissue>
    </source>
</reference>
<evidence type="ECO:0000313" key="1">
    <source>
        <dbReference type="EMBL" id="MBX74261.1"/>
    </source>
</evidence>
<name>A0A2P2R4Y0_RHIMU</name>